<feature type="compositionally biased region" description="Low complexity" evidence="2">
    <location>
        <begin position="1"/>
        <end position="13"/>
    </location>
</feature>
<proteinExistence type="predicted"/>
<feature type="region of interest" description="Disordered" evidence="2">
    <location>
        <begin position="694"/>
        <end position="746"/>
    </location>
</feature>
<comment type="caution">
    <text evidence="3">The sequence shown here is derived from an EMBL/GenBank/DDBJ whole genome shotgun (WGS) entry which is preliminary data.</text>
</comment>
<feature type="compositionally biased region" description="Pro residues" evidence="2">
    <location>
        <begin position="114"/>
        <end position="128"/>
    </location>
</feature>
<feature type="compositionally biased region" description="Low complexity" evidence="2">
    <location>
        <begin position="443"/>
        <end position="456"/>
    </location>
</feature>
<feature type="region of interest" description="Disordered" evidence="2">
    <location>
        <begin position="1"/>
        <end position="51"/>
    </location>
</feature>
<dbReference type="EMBL" id="RSCE01000008">
    <property type="protein sequence ID" value="RSH80592.1"/>
    <property type="molecule type" value="Genomic_DNA"/>
</dbReference>
<evidence type="ECO:0000256" key="1">
    <source>
        <dbReference type="ARBA" id="ARBA00022581"/>
    </source>
</evidence>
<sequence length="746" mass="77437">MADPPLHASTSSTLPPPPPPPPPASGSGVSPDDAPSPTPPGPAGAPPTYAPTQPQILVVPLPDAPSFFWGRTLQGEVYVKGLGEARTRSVESLTVAARLIDRLPGRPDADVFAPPLPPQTLYPPPVSPPVEGSSSTTDRPFPTSHRFAVPLPPALPDGGPLPASLDLGSAGEVVWAVEVRLRLLSGEVVTEIVRIEGAPPDLALGAGEEAVPAEASLERDGVCTRLLLACKRPRVGDALHIGVEPDPAETLRPLRRMRVELIRLVDTPLPPGPSAAAAHTHTHTTVMHASGKSLRYPGRGQPPLRLLFTLPTALLHPGLRASGGEISARTQYHNVHFVVRATLGFGLSTESGVGPIPGGSSSPEGDWSVEQGITIRPNVWHEPRTVVIERGLVPALGTAEPDGLDDEDAREAYRRKGRDVVGAAGTTRAAEGGGPDEPPPFDDAPGPSGTTSASAAGAGGSGDSALPSFNESEAQMRSGAAPLLNHVVPSENLVPVSFDAPEDPVPDLPVRRGSLTGELSTWVEYDGYETFSIAPPPAAASFGVGGSMDLPPEGEEGVVNMGDMVARLGFAPSDTLPDPAELMEQLGLGQGTRIVDLQDDLPPGIDEPSLPALPGFGTHAATSHAAHAFESPPPNVFSPSFGDPIAMGVAPMEQPAEDEHDHPPSFDASEAAEAVGGVARSRVGSIMGALPGIPAGMIPGQHQHQQVQYQHQHQHTHTHTLPRAETRQHEAPPGYFGATGGPPAYS</sequence>
<dbReference type="GeneID" id="39593717"/>
<keyword evidence="4" id="KW-1185">Reference proteome</keyword>
<evidence type="ECO:0000313" key="4">
    <source>
        <dbReference type="Proteomes" id="UP000279236"/>
    </source>
</evidence>
<feature type="region of interest" description="Disordered" evidence="2">
    <location>
        <begin position="106"/>
        <end position="143"/>
    </location>
</feature>
<dbReference type="PANTHER" id="PTHR13037">
    <property type="entry name" value="FORMIN"/>
    <property type="match status" value="1"/>
</dbReference>
<feature type="region of interest" description="Disordered" evidence="2">
    <location>
        <begin position="414"/>
        <end position="476"/>
    </location>
</feature>
<dbReference type="RefSeq" id="XP_028475539.1">
    <property type="nucleotide sequence ID" value="XM_028624467.1"/>
</dbReference>
<reference evidence="3 4" key="1">
    <citation type="submission" date="2018-11" db="EMBL/GenBank/DDBJ databases">
        <title>Genome sequence of Apiotrichum porosum DSM 27194.</title>
        <authorList>
            <person name="Aliyu H."/>
            <person name="Gorte O."/>
            <person name="Ochsenreither K."/>
        </authorList>
    </citation>
    <scope>NUCLEOTIDE SEQUENCE [LARGE SCALE GENOMIC DNA]</scope>
    <source>
        <strain evidence="3 4">DSM 27194</strain>
    </source>
</reference>
<dbReference type="PANTHER" id="PTHR13037:SF24">
    <property type="entry name" value="POLYCOMB PROTEIN PCL-RELATED"/>
    <property type="match status" value="1"/>
</dbReference>
<evidence type="ECO:0000256" key="2">
    <source>
        <dbReference type="SAM" id="MobiDB-lite"/>
    </source>
</evidence>
<dbReference type="Proteomes" id="UP000279236">
    <property type="component" value="Unassembled WGS sequence"/>
</dbReference>
<feature type="compositionally biased region" description="Low complexity" evidence="2">
    <location>
        <begin position="701"/>
        <end position="711"/>
    </location>
</feature>
<feature type="compositionally biased region" description="Pro residues" evidence="2">
    <location>
        <begin position="14"/>
        <end position="24"/>
    </location>
</feature>
<dbReference type="OrthoDB" id="2574480at2759"/>
<feature type="compositionally biased region" description="Pro residues" evidence="2">
    <location>
        <begin position="34"/>
        <end position="49"/>
    </location>
</feature>
<organism evidence="3 4">
    <name type="scientific">Apiotrichum porosum</name>
    <dbReference type="NCBI Taxonomy" id="105984"/>
    <lineage>
        <taxon>Eukaryota</taxon>
        <taxon>Fungi</taxon>
        <taxon>Dikarya</taxon>
        <taxon>Basidiomycota</taxon>
        <taxon>Agaricomycotina</taxon>
        <taxon>Tremellomycetes</taxon>
        <taxon>Trichosporonales</taxon>
        <taxon>Trichosporonaceae</taxon>
        <taxon>Apiotrichum</taxon>
    </lineage>
</organism>
<dbReference type="AlphaFoldDB" id="A0A427XP56"/>
<accession>A0A427XP56</accession>
<name>A0A427XP56_9TREE</name>
<gene>
    <name evidence="3" type="ORF">EHS24_009174</name>
</gene>
<evidence type="ECO:0000313" key="3">
    <source>
        <dbReference type="EMBL" id="RSH80592.1"/>
    </source>
</evidence>
<keyword evidence="1" id="KW-0945">Host-virus interaction</keyword>
<protein>
    <submittedName>
        <fullName evidence="3">Uncharacterized protein</fullName>
    </submittedName>
</protein>